<comment type="caution">
    <text evidence="1">The sequence shown here is derived from an EMBL/GenBank/DDBJ whole genome shotgun (WGS) entry which is preliminary data.</text>
</comment>
<proteinExistence type="predicted"/>
<keyword evidence="2" id="KW-1185">Reference proteome</keyword>
<dbReference type="Pfam" id="PF13030">
    <property type="entry name" value="DUF3891"/>
    <property type="match status" value="1"/>
</dbReference>
<reference evidence="1 2" key="1">
    <citation type="submission" date="2021-03" db="EMBL/GenBank/DDBJ databases">
        <title>Genomic Encyclopedia of Type Strains, Phase III (KMG-III): the genomes of soil and plant-associated and newly described type strains.</title>
        <authorList>
            <person name="Whitman W."/>
        </authorList>
    </citation>
    <scope>NUCLEOTIDE SEQUENCE [LARGE SCALE GENOMIC DNA]</scope>
    <source>
        <strain evidence="1 2">IMMIB AFH-6</strain>
    </source>
</reference>
<name>A0ABS4SH16_9PROT</name>
<organism evidence="1 2">
    <name type="scientific">Azospirillum rugosum</name>
    <dbReference type="NCBI Taxonomy" id="416170"/>
    <lineage>
        <taxon>Bacteria</taxon>
        <taxon>Pseudomonadati</taxon>
        <taxon>Pseudomonadota</taxon>
        <taxon>Alphaproteobacteria</taxon>
        <taxon>Rhodospirillales</taxon>
        <taxon>Azospirillaceae</taxon>
        <taxon>Azospirillum</taxon>
    </lineage>
</organism>
<dbReference type="EMBL" id="JAGINP010000004">
    <property type="protein sequence ID" value="MBP2291864.1"/>
    <property type="molecule type" value="Genomic_DNA"/>
</dbReference>
<dbReference type="InterPro" id="IPR024992">
    <property type="entry name" value="DUF3891"/>
</dbReference>
<protein>
    <recommendedName>
        <fullName evidence="3">DUF3891 domain-containing protein</fullName>
    </recommendedName>
</protein>
<evidence type="ECO:0000313" key="1">
    <source>
        <dbReference type="EMBL" id="MBP2291864.1"/>
    </source>
</evidence>
<gene>
    <name evidence="1" type="ORF">J2851_001613</name>
</gene>
<dbReference type="Proteomes" id="UP000781958">
    <property type="component" value="Unassembled WGS sequence"/>
</dbReference>
<dbReference type="RefSeq" id="WP_209765491.1">
    <property type="nucleotide sequence ID" value="NZ_JAGINP010000004.1"/>
</dbReference>
<accession>A0ABS4SH16</accession>
<evidence type="ECO:0008006" key="3">
    <source>
        <dbReference type="Google" id="ProtNLM"/>
    </source>
</evidence>
<sequence>MLFRDVGDDAIAIPQPSHAWLSGQLLRAWGNGTFAPATPYEEVCLGAELHDIGWLSWEAAPTLNPQTARPHSFQELGAAIHTGLWTDGVQRALAFGRYPALLVSLHADTIYGSFFDFAKATTEDAALVRRFLDDQHRFQRACIEALSDNPRYATALSPQAVERNRLLVAAVDRMSLEIGWGLTDEARIPNVPTAGEARTEVRLRSPSGNPADLVVDPWPFAADRVEVLCEGRLLRGRFTDEGAMRRALDSAKPVTILTVLKRP</sequence>
<evidence type="ECO:0000313" key="2">
    <source>
        <dbReference type="Proteomes" id="UP000781958"/>
    </source>
</evidence>